<gene>
    <name evidence="1" type="ORF">Zm00014a_004824</name>
</gene>
<organism evidence="1 2">
    <name type="scientific">Zea mays</name>
    <name type="common">Maize</name>
    <dbReference type="NCBI Taxonomy" id="4577"/>
    <lineage>
        <taxon>Eukaryota</taxon>
        <taxon>Viridiplantae</taxon>
        <taxon>Streptophyta</taxon>
        <taxon>Embryophyta</taxon>
        <taxon>Tracheophyta</taxon>
        <taxon>Spermatophyta</taxon>
        <taxon>Magnoliopsida</taxon>
        <taxon>Liliopsida</taxon>
        <taxon>Poales</taxon>
        <taxon>Poaceae</taxon>
        <taxon>PACMAD clade</taxon>
        <taxon>Panicoideae</taxon>
        <taxon>Andropogonodae</taxon>
        <taxon>Andropogoneae</taxon>
        <taxon>Tripsacinae</taxon>
        <taxon>Zea</taxon>
    </lineage>
</organism>
<comment type="caution">
    <text evidence="1">The sequence shown here is derived from an EMBL/GenBank/DDBJ whole genome shotgun (WGS) entry which is preliminary data.</text>
</comment>
<dbReference type="EMBL" id="NCVQ01000003">
    <property type="protein sequence ID" value="PWZ37751.1"/>
    <property type="molecule type" value="Genomic_DNA"/>
</dbReference>
<evidence type="ECO:0000313" key="1">
    <source>
        <dbReference type="EMBL" id="PWZ37751.1"/>
    </source>
</evidence>
<sequence>IVVDIVAIIIYLAKEYGQINGPVPHLVYKGLSILQYANDTVLFLDQDLKREKY</sequence>
<accession>A0A3L6FTD7</accession>
<reference evidence="1 2" key="1">
    <citation type="journal article" date="2018" name="Nat. Genet.">
        <title>Extensive intraspecific gene order and gene structural variations between Mo17 and other maize genomes.</title>
        <authorList>
            <person name="Sun S."/>
            <person name="Zhou Y."/>
            <person name="Chen J."/>
            <person name="Shi J."/>
            <person name="Zhao H."/>
            <person name="Zhao H."/>
            <person name="Song W."/>
            <person name="Zhang M."/>
            <person name="Cui Y."/>
            <person name="Dong X."/>
            <person name="Liu H."/>
            <person name="Ma X."/>
            <person name="Jiao Y."/>
            <person name="Wang B."/>
            <person name="Wei X."/>
            <person name="Stein J.C."/>
            <person name="Glaubitz J.C."/>
            <person name="Lu F."/>
            <person name="Yu G."/>
            <person name="Liang C."/>
            <person name="Fengler K."/>
            <person name="Li B."/>
            <person name="Rafalski A."/>
            <person name="Schnable P.S."/>
            <person name="Ware D.H."/>
            <person name="Buckler E.S."/>
            <person name="Lai J."/>
        </authorList>
    </citation>
    <scope>NUCLEOTIDE SEQUENCE [LARGE SCALE GENOMIC DNA]</scope>
    <source>
        <strain evidence="2">cv. Missouri 17</strain>
        <tissue evidence="1">Seedling</tissue>
    </source>
</reference>
<evidence type="ECO:0000313" key="2">
    <source>
        <dbReference type="Proteomes" id="UP000251960"/>
    </source>
</evidence>
<dbReference type="AlphaFoldDB" id="A0A3L6FTD7"/>
<proteinExistence type="predicted"/>
<protein>
    <submittedName>
        <fullName evidence="1">Uncharacterized protein</fullName>
    </submittedName>
</protein>
<feature type="non-terminal residue" evidence="1">
    <location>
        <position position="1"/>
    </location>
</feature>
<dbReference type="Proteomes" id="UP000251960">
    <property type="component" value="Chromosome 2"/>
</dbReference>
<name>A0A3L6FTD7_MAIZE</name>